<dbReference type="EMBL" id="AJIL01000025">
    <property type="protein sequence ID" value="KNF02219.1"/>
    <property type="molecule type" value="Genomic_DNA"/>
</dbReference>
<feature type="domain" description="HAT C-terminal dimerisation" evidence="2">
    <location>
        <begin position="819"/>
        <end position="890"/>
    </location>
</feature>
<name>A0A0L0VSG5_9BASI</name>
<dbReference type="PANTHER" id="PTHR47501">
    <property type="entry name" value="TRANSPOSASE-RELATED"/>
    <property type="match status" value="1"/>
</dbReference>
<feature type="compositionally biased region" description="Polar residues" evidence="1">
    <location>
        <begin position="82"/>
        <end position="100"/>
    </location>
</feature>
<feature type="region of interest" description="Disordered" evidence="1">
    <location>
        <begin position="65"/>
        <end position="183"/>
    </location>
</feature>
<proteinExistence type="predicted"/>
<evidence type="ECO:0000313" key="4">
    <source>
        <dbReference type="Proteomes" id="UP000054564"/>
    </source>
</evidence>
<dbReference type="Pfam" id="PF05699">
    <property type="entry name" value="Dimer_Tnp_hAT"/>
    <property type="match status" value="1"/>
</dbReference>
<dbReference type="InterPro" id="IPR012337">
    <property type="entry name" value="RNaseH-like_sf"/>
</dbReference>
<comment type="caution">
    <text evidence="3">The sequence shown here is derived from an EMBL/GenBank/DDBJ whole genome shotgun (WGS) entry which is preliminary data.</text>
</comment>
<evidence type="ECO:0000313" key="3">
    <source>
        <dbReference type="EMBL" id="KNF02219.1"/>
    </source>
</evidence>
<sequence length="943" mass="104819">MAPLPLFVAQRKVAGAGAARPPLHAARSLRLACLINLCTAAHPPTNRPISGQVRPPPAITCLVWHIPPPQPSPTPQTAMTQSRQTTPAEEPPTNRQSTRVRTPLSRPGFIQTHTDSRRTLEAPPASPLDSYSANVPSTRSQGPQAAKAKPKPKGQKPTKSSSQSQTPMRSNEENAKAENDLKVDNDEFNNVKLHYHTPYKADDQVKEGTFTYKCRWCPQSVHVNGSTDSNLKTHRDGAINRKRSRKSCPGRGKAIIEGANLPISSDEKAAANEKKTTPSGTLTAYVTKGKFDINTMNKILLFWIIRQSLPWSRFGDYLLGVAFDYANANAKVFSRTWAAFNARKLYLSLQFKVISDIKKSDSKIGLIADVWTTKGNHKAFIGISVCYINKKWEYISQHLSLKYVSWHHNGKYLAAPFANVLAKHGLHNQITLTTDSGSNNFTMAKEMARILRIKSGNFAHYEDHHPRCFCHVLALILGAGLRSLKLKQPLQLPKNVPDYFPTLELIAEADEDKVGPHIDVDILQLDDVDEVEEINPDDAENAEEDADNYFGDPSNIPTGGIGYTLLKVDYICQRVSSSSARRANFKLVAADKKHTGSLIPGYGIRWNVAYDCWQRAYAARRVIDQLLKDESDKFTGKSAAGHYYKGYKISKKEWENVNLLTIVLEEFLALTLSMEDNGPTASMVLYKYRQLIDSLEKKKIAPEFAALQMMFEPMIKVAKKYLNIALGCTPILLATIVHPAWRLSLIKDKFPKFADIALSLVQDAFKAKQEAHNRMLPEPAAPDSNGDDSDEEEFNYYPVKNVSSQDNNKLKKYLDGAYPLSKKGDPLNWWMIHQSEFPRLASVARDALACSATSATVERTFSAAANVCAPGRHSLAAPTIERCVSSHIWLQKGIRADGEFSDCQSVIDTASVNPKFATQVANEHKKIKANKIKHVANANPKSK</sequence>
<evidence type="ECO:0000259" key="2">
    <source>
        <dbReference type="Pfam" id="PF05699"/>
    </source>
</evidence>
<organism evidence="3 4">
    <name type="scientific">Puccinia striiformis f. sp. tritici PST-78</name>
    <dbReference type="NCBI Taxonomy" id="1165861"/>
    <lineage>
        <taxon>Eukaryota</taxon>
        <taxon>Fungi</taxon>
        <taxon>Dikarya</taxon>
        <taxon>Basidiomycota</taxon>
        <taxon>Pucciniomycotina</taxon>
        <taxon>Pucciniomycetes</taxon>
        <taxon>Pucciniales</taxon>
        <taxon>Pucciniaceae</taxon>
        <taxon>Puccinia</taxon>
    </lineage>
</organism>
<dbReference type="AlphaFoldDB" id="A0A0L0VSG5"/>
<feature type="compositionally biased region" description="Basic and acidic residues" evidence="1">
    <location>
        <begin position="170"/>
        <end position="183"/>
    </location>
</feature>
<reference evidence="4" key="1">
    <citation type="submission" date="2014-03" db="EMBL/GenBank/DDBJ databases">
        <title>The Genome Sequence of Puccinia striiformis f. sp. tritici PST-78.</title>
        <authorList>
            <consortium name="The Broad Institute Genome Sequencing Platform"/>
            <person name="Cuomo C."/>
            <person name="Hulbert S."/>
            <person name="Chen X."/>
            <person name="Walker B."/>
            <person name="Young S.K."/>
            <person name="Zeng Q."/>
            <person name="Gargeya S."/>
            <person name="Fitzgerald M."/>
            <person name="Haas B."/>
            <person name="Abouelleil A."/>
            <person name="Alvarado L."/>
            <person name="Arachchi H.M."/>
            <person name="Berlin A.M."/>
            <person name="Chapman S.B."/>
            <person name="Goldberg J."/>
            <person name="Griggs A."/>
            <person name="Gujja S."/>
            <person name="Hansen M."/>
            <person name="Howarth C."/>
            <person name="Imamovic A."/>
            <person name="Larimer J."/>
            <person name="McCowan C."/>
            <person name="Montmayeur A."/>
            <person name="Murphy C."/>
            <person name="Neiman D."/>
            <person name="Pearson M."/>
            <person name="Priest M."/>
            <person name="Roberts A."/>
            <person name="Saif S."/>
            <person name="Shea T."/>
            <person name="Sisk P."/>
            <person name="Sykes S."/>
            <person name="Wortman J."/>
            <person name="Nusbaum C."/>
            <person name="Birren B."/>
        </authorList>
    </citation>
    <scope>NUCLEOTIDE SEQUENCE [LARGE SCALE GENOMIC DNA]</scope>
    <source>
        <strain evidence="4">race PST-78</strain>
    </source>
</reference>
<feature type="compositionally biased region" description="Low complexity" evidence="1">
    <location>
        <begin position="157"/>
        <end position="167"/>
    </location>
</feature>
<evidence type="ECO:0000256" key="1">
    <source>
        <dbReference type="SAM" id="MobiDB-lite"/>
    </source>
</evidence>
<dbReference type="OrthoDB" id="2505994at2759"/>
<protein>
    <recommendedName>
        <fullName evidence="2">HAT C-terminal dimerisation domain-containing protein</fullName>
    </recommendedName>
</protein>
<keyword evidence="4" id="KW-1185">Reference proteome</keyword>
<dbReference type="Proteomes" id="UP000054564">
    <property type="component" value="Unassembled WGS sequence"/>
</dbReference>
<dbReference type="SUPFAM" id="SSF53098">
    <property type="entry name" value="Ribonuclease H-like"/>
    <property type="match status" value="1"/>
</dbReference>
<feature type="compositionally biased region" description="Polar residues" evidence="1">
    <location>
        <begin position="129"/>
        <end position="139"/>
    </location>
</feature>
<accession>A0A0L0VSG5</accession>
<dbReference type="GO" id="GO:0046983">
    <property type="term" value="F:protein dimerization activity"/>
    <property type="evidence" value="ECO:0007669"/>
    <property type="project" value="InterPro"/>
</dbReference>
<gene>
    <name evidence="3" type="ORF">PSTG_04718</name>
</gene>
<dbReference type="PANTHER" id="PTHR47501:SF5">
    <property type="entry name" value="HAT C-TERMINAL DIMERISATION DOMAIN-CONTAINING PROTEIN"/>
    <property type="match status" value="1"/>
</dbReference>
<dbReference type="InterPro" id="IPR008906">
    <property type="entry name" value="HATC_C_dom"/>
</dbReference>